<feature type="compositionally biased region" description="Polar residues" evidence="1">
    <location>
        <begin position="484"/>
        <end position="497"/>
    </location>
</feature>
<reference evidence="3" key="1">
    <citation type="journal article" date="2013" name="Nat. Genet.">
        <title>The duck genome and transcriptome provide insight into an avian influenza virus reservoir species.</title>
        <authorList>
            <person name="Huang Y."/>
            <person name="Li Y."/>
            <person name="Burt D.W."/>
            <person name="Chen H."/>
            <person name="Zhang Y."/>
            <person name="Qian W."/>
            <person name="Kim H."/>
            <person name="Gan S."/>
            <person name="Zhao Y."/>
            <person name="Li J."/>
            <person name="Yi K."/>
            <person name="Feng H."/>
            <person name="Zhu P."/>
            <person name="Li B."/>
            <person name="Liu Q."/>
            <person name="Fairley S."/>
            <person name="Magor K.E."/>
            <person name="Du Z."/>
            <person name="Hu X."/>
            <person name="Goodman L."/>
            <person name="Tafer H."/>
            <person name="Vignal A."/>
            <person name="Lee T."/>
            <person name="Kim K.W."/>
            <person name="Sheng Z."/>
            <person name="An Y."/>
            <person name="Searle S."/>
            <person name="Herrero J."/>
            <person name="Groenen M.A."/>
            <person name="Crooijmans R.P."/>
            <person name="Faraut T."/>
            <person name="Cai Q."/>
            <person name="Webster R.G."/>
            <person name="Aldridge J.R."/>
            <person name="Warren W.C."/>
            <person name="Bartschat S."/>
            <person name="Kehr S."/>
            <person name="Marz M."/>
            <person name="Stadler P.F."/>
            <person name="Smith J."/>
            <person name="Kraus R.H."/>
            <person name="Zhao Y."/>
            <person name="Ren L."/>
            <person name="Fei J."/>
            <person name="Morisson M."/>
            <person name="Kaiser P."/>
            <person name="Griffin D.K."/>
            <person name="Rao M."/>
            <person name="Pitel F."/>
            <person name="Wang J."/>
            <person name="Li N."/>
        </authorList>
    </citation>
    <scope>NUCLEOTIDE SEQUENCE [LARGE SCALE GENOMIC DNA]</scope>
</reference>
<name>R0KDB6_ANAPL</name>
<dbReference type="EMBL" id="KB742452">
    <property type="protein sequence ID" value="EOB08356.1"/>
    <property type="molecule type" value="Genomic_DNA"/>
</dbReference>
<dbReference type="AlphaFoldDB" id="R0KDB6"/>
<sequence>MQQAAEAEAASPELCIHVSTLLPFPHMQNPSTAQVSFKSSIPSKPVSSLEVFKGPKNTSRQARRLSLPHQQLHIACFHFPGTAEEIERAWYFQAAHHLSHFKGANGTAARNKKLQSCEICSLTVHHFQTSRPTPKRTHGLHPDRQEPCHSLHAGMCWDKTHDAKEEICSLSGHSDHVPKRQPHQIRQQRRMMLVRGVKDWSAKLQLNPCFSPCAVDQLPPAGNRGKTIYTVCTAPAFGHHSFKQTCSKPARSESDYLVTAGTSAQGQQGAEGVKLRFQLNLKPQQTRCIFYCTQSPTAMAQPIPQGTDLTCRVLAPDTRIHLCHAKSPAAKLQCKLQGLSISGRRNCGFSPMGEQCSGLLQMVKCSKPVLSQGAPEFVSCYGRDFPCCDSNWRDAGTERMPPPEAPYRKNLKREKNGLYIDSSKWEHAITVYGNIRESLNFCFRTWVNPFLLDLARHTFLGGSKKLPLPPQTQDTHQGHRGTRSAPQWSHEQVQVTQHGGEASSPPEIPTSCFILVYGPPSSSSVFAEEVILGTNDKQGTCQMSAHACSAEVFGESVFRNRPSDLLPEGGKHTPGEHVPIQPSVFGFSGQQEATRPFCRFWMLNGNPAWCSSLLRPAAVQCLYSRDPFSKLLASLQADKRSCNIGSKDFNTRSQGLQCPGAPAKQLNQPVLSASTHGASTQSWGGHSRDVIAGTCSYVGALLLLTSCKWKIQAAIPNKVFFHWVVRKSDGLTRFHHRSLDTIIVSPQLMEEKVRMLSPTICMQDVHGCECSWQQYEHVKDPTQAGGSEHNSKPEDIELLLTPIPLVYSSSSLRTSSMFVFGCLPIISPKAASAHCTPSLYIELVYWLISCKLCSLILGAAFLL</sequence>
<accession>R0KDB6</accession>
<evidence type="ECO:0000256" key="1">
    <source>
        <dbReference type="SAM" id="MobiDB-lite"/>
    </source>
</evidence>
<gene>
    <name evidence="2" type="ORF">Anapl_05783</name>
</gene>
<keyword evidence="3" id="KW-1185">Reference proteome</keyword>
<evidence type="ECO:0000313" key="2">
    <source>
        <dbReference type="EMBL" id="EOB08356.1"/>
    </source>
</evidence>
<proteinExistence type="predicted"/>
<dbReference type="Proteomes" id="UP000296049">
    <property type="component" value="Unassembled WGS sequence"/>
</dbReference>
<organism evidence="2 3">
    <name type="scientific">Anas platyrhynchos</name>
    <name type="common">Mallard</name>
    <name type="synonym">Anas boschas</name>
    <dbReference type="NCBI Taxonomy" id="8839"/>
    <lineage>
        <taxon>Eukaryota</taxon>
        <taxon>Metazoa</taxon>
        <taxon>Chordata</taxon>
        <taxon>Craniata</taxon>
        <taxon>Vertebrata</taxon>
        <taxon>Euteleostomi</taxon>
        <taxon>Archelosauria</taxon>
        <taxon>Archosauria</taxon>
        <taxon>Dinosauria</taxon>
        <taxon>Saurischia</taxon>
        <taxon>Theropoda</taxon>
        <taxon>Coelurosauria</taxon>
        <taxon>Aves</taxon>
        <taxon>Neognathae</taxon>
        <taxon>Galloanserae</taxon>
        <taxon>Anseriformes</taxon>
        <taxon>Anatidae</taxon>
        <taxon>Anatinae</taxon>
        <taxon>Anas</taxon>
    </lineage>
</organism>
<protein>
    <submittedName>
        <fullName evidence="2">Uncharacterized protein</fullName>
    </submittedName>
</protein>
<feature type="region of interest" description="Disordered" evidence="1">
    <location>
        <begin position="464"/>
        <end position="505"/>
    </location>
</feature>
<evidence type="ECO:0000313" key="3">
    <source>
        <dbReference type="Proteomes" id="UP000296049"/>
    </source>
</evidence>